<name>A0A6H9WP88_9MICO</name>
<feature type="transmembrane region" description="Helical" evidence="1">
    <location>
        <begin position="278"/>
        <end position="297"/>
    </location>
</feature>
<evidence type="ECO:0000313" key="2">
    <source>
        <dbReference type="EMBL" id="KAB1649541.1"/>
    </source>
</evidence>
<dbReference type="Proteomes" id="UP000431744">
    <property type="component" value="Unassembled WGS sequence"/>
</dbReference>
<feature type="transmembrane region" description="Helical" evidence="1">
    <location>
        <begin position="69"/>
        <end position="90"/>
    </location>
</feature>
<dbReference type="AlphaFoldDB" id="A0A6H9WP88"/>
<dbReference type="RefSeq" id="WP_158028131.1">
    <property type="nucleotide sequence ID" value="NZ_BMHG01000001.1"/>
</dbReference>
<evidence type="ECO:0000256" key="1">
    <source>
        <dbReference type="SAM" id="Phobius"/>
    </source>
</evidence>
<feature type="transmembrane region" description="Helical" evidence="1">
    <location>
        <begin position="21"/>
        <end position="41"/>
    </location>
</feature>
<keyword evidence="1" id="KW-0472">Membrane</keyword>
<protein>
    <submittedName>
        <fullName evidence="2">Uncharacterized protein</fullName>
    </submittedName>
</protein>
<dbReference type="EMBL" id="WBJY01000001">
    <property type="protein sequence ID" value="KAB1649541.1"/>
    <property type="molecule type" value="Genomic_DNA"/>
</dbReference>
<evidence type="ECO:0000313" key="3">
    <source>
        <dbReference type="Proteomes" id="UP000431744"/>
    </source>
</evidence>
<accession>A0A6H9WP88</accession>
<keyword evidence="1" id="KW-1133">Transmembrane helix</keyword>
<keyword evidence="1" id="KW-0812">Transmembrane</keyword>
<dbReference type="OrthoDB" id="5003395at2"/>
<reference evidence="2 3" key="1">
    <citation type="submission" date="2019-09" db="EMBL/GenBank/DDBJ databases">
        <title>Phylogeny of genus Pseudoclavibacter and closely related genus.</title>
        <authorList>
            <person name="Li Y."/>
        </authorList>
    </citation>
    <scope>NUCLEOTIDE SEQUENCE [LARGE SCALE GENOMIC DNA]</scope>
    <source>
        <strain evidence="2 3">EGI 60007</strain>
    </source>
</reference>
<comment type="caution">
    <text evidence="2">The sequence shown here is derived from an EMBL/GenBank/DDBJ whole genome shotgun (WGS) entry which is preliminary data.</text>
</comment>
<organism evidence="2 3">
    <name type="scientific">Pseudoclavibacter endophyticus</name>
    <dbReference type="NCBI Taxonomy" id="1778590"/>
    <lineage>
        <taxon>Bacteria</taxon>
        <taxon>Bacillati</taxon>
        <taxon>Actinomycetota</taxon>
        <taxon>Actinomycetes</taxon>
        <taxon>Micrococcales</taxon>
        <taxon>Microbacteriaceae</taxon>
        <taxon>Pseudoclavibacter</taxon>
    </lineage>
</organism>
<sequence length="493" mass="52681">MSRFTPVLRNDGSLDRHRSAWKTMVCILFAAMSVAVFVSVFDNFESLQQSANVDAERVTLARNQVSQRLAPLSGLILAAAAALWFAYAAVFRCREWTRRESGNRLRRKAEFGLVGGLPLMHDLHARLSTGDPAVYTPFPPPTSKGDVGFEAWLVPEDSVAHAALRTGRGAGTRMTELLTFTGVHYEAFAAAIKNRLEVPLPNERNPLWHGADAGSVLAPTMAAVGSAPNPAADTAAALAGDATDPKLQQWAAYVRGGGRQEEHADAAGLKKARAWNSGILVVSAVVLAGGAAALLALSSFEHARASLLITLAVFLGLLAVAFIPRIALLRRNLGDTAGPEAVVAAEGIEIRGLPVIAWNEILGIVYLDDRQRTERALSVPVTGWGLRLAFKAGEGSIGLTIAVRDGVGLRSRVTSRDTRSAVKLWPRGEHGLRGGTVTTRLDVRLTPEARERFIAAARGGAVTAGVPFHLVRGVLDNAKFLGRMLDPKWGDTP</sequence>
<keyword evidence="3" id="KW-1185">Reference proteome</keyword>
<gene>
    <name evidence="2" type="ORF">F8O04_04610</name>
</gene>
<feature type="transmembrane region" description="Helical" evidence="1">
    <location>
        <begin position="303"/>
        <end position="323"/>
    </location>
</feature>
<proteinExistence type="predicted"/>